<feature type="transmembrane region" description="Helical" evidence="2">
    <location>
        <begin position="281"/>
        <end position="300"/>
    </location>
</feature>
<reference evidence="4" key="1">
    <citation type="submission" date="2025-08" db="UniProtKB">
        <authorList>
            <consortium name="RefSeq"/>
        </authorList>
    </citation>
    <scope>IDENTIFICATION</scope>
    <source>
        <tissue evidence="4">Whole sample</tissue>
    </source>
</reference>
<dbReference type="PANTHER" id="PTHR21530">
    <property type="entry name" value="PHEROMONE SHUTDOWN PROTEIN"/>
    <property type="match status" value="1"/>
</dbReference>
<dbReference type="CDD" id="cd14726">
    <property type="entry name" value="TraB_PrgY-like"/>
    <property type="match status" value="1"/>
</dbReference>
<name>A0A8B8AYL4_CRAVI</name>
<evidence type="ECO:0000313" key="3">
    <source>
        <dbReference type="Proteomes" id="UP000694844"/>
    </source>
</evidence>
<keyword evidence="2" id="KW-0472">Membrane</keyword>
<evidence type="ECO:0000256" key="1">
    <source>
        <dbReference type="SAM" id="MobiDB-lite"/>
    </source>
</evidence>
<dbReference type="RefSeq" id="XP_022295843.1">
    <property type="nucleotide sequence ID" value="XM_022440135.1"/>
</dbReference>
<dbReference type="AlphaFoldDB" id="A0A8B8AYL4"/>
<dbReference type="GeneID" id="111105754"/>
<dbReference type="InterPro" id="IPR046345">
    <property type="entry name" value="TraB_PrgY-like"/>
</dbReference>
<keyword evidence="2" id="KW-1133">Transmembrane helix</keyword>
<protein>
    <submittedName>
        <fullName evidence="4">TraB domain-containing protein-like isoform X2</fullName>
    </submittedName>
</protein>
<keyword evidence="2" id="KW-0812">Transmembrane</keyword>
<dbReference type="PANTHER" id="PTHR21530:SF7">
    <property type="entry name" value="TRAB DOMAIN-CONTAINING PROTEIN"/>
    <property type="match status" value="1"/>
</dbReference>
<organism evidence="3 4">
    <name type="scientific">Crassostrea virginica</name>
    <name type="common">Eastern oyster</name>
    <dbReference type="NCBI Taxonomy" id="6565"/>
    <lineage>
        <taxon>Eukaryota</taxon>
        <taxon>Metazoa</taxon>
        <taxon>Spiralia</taxon>
        <taxon>Lophotrochozoa</taxon>
        <taxon>Mollusca</taxon>
        <taxon>Bivalvia</taxon>
        <taxon>Autobranchia</taxon>
        <taxon>Pteriomorphia</taxon>
        <taxon>Ostreida</taxon>
        <taxon>Ostreoidea</taxon>
        <taxon>Ostreidae</taxon>
        <taxon>Crassostrea</taxon>
    </lineage>
</organism>
<evidence type="ECO:0000256" key="2">
    <source>
        <dbReference type="SAM" id="Phobius"/>
    </source>
</evidence>
<keyword evidence="3" id="KW-1185">Reference proteome</keyword>
<dbReference type="Proteomes" id="UP000694844">
    <property type="component" value="Chromosome 8"/>
</dbReference>
<dbReference type="OrthoDB" id="6045569at2759"/>
<feature type="compositionally biased region" description="Basic and acidic residues" evidence="1">
    <location>
        <begin position="194"/>
        <end position="204"/>
    </location>
</feature>
<feature type="region of interest" description="Disordered" evidence="1">
    <location>
        <begin position="181"/>
        <end position="204"/>
    </location>
</feature>
<proteinExistence type="predicted"/>
<sequence length="321" mass="36921">MFFRKSKAADQNVASTTTDNVPLPPNCEVLTTEWGSKVYLLGTNGFCQKCLQNVTEVIQRIRPSIVSIQSCPAHLDDIALKEEDALKKLQISSVFLKLKMFFMAFLGDGLVASMLYKQEILLSKKTGLASDADFRQALNERKKVPNCKLHLADLPEDALICRLWGYPSILEKWKYGRRLQQKLKQEPSNPANSHDLESSQEHRQQELETEFADLPAFKRVLISDRDRYLAYSLKKAAEPTETEKAPVVVGIVRNEHMDGIKSNWNKVDLDVDLLTNVEKKYVVYEALKYGAVMVVFTYFFTRRIRNRRTMDAYFNVQRKKD</sequence>
<gene>
    <name evidence="4" type="primary">LOC111105754</name>
</gene>
<accession>A0A8B8AYL4</accession>
<evidence type="ECO:0000313" key="4">
    <source>
        <dbReference type="RefSeq" id="XP_022295843.1"/>
    </source>
</evidence>